<feature type="compositionally biased region" description="Acidic residues" evidence="6">
    <location>
        <begin position="149"/>
        <end position="159"/>
    </location>
</feature>
<name>A0ABQ9E8F6_TEGGR</name>
<evidence type="ECO:0000256" key="2">
    <source>
        <dbReference type="ARBA" id="ARBA00022490"/>
    </source>
</evidence>
<proteinExistence type="predicted"/>
<dbReference type="EMBL" id="JARBDR010000919">
    <property type="protein sequence ID" value="KAJ8300691.1"/>
    <property type="molecule type" value="Genomic_DNA"/>
</dbReference>
<dbReference type="Proteomes" id="UP001217089">
    <property type="component" value="Unassembled WGS sequence"/>
</dbReference>
<dbReference type="InterPro" id="IPR006802">
    <property type="entry name" value="Radial_spoke"/>
</dbReference>
<feature type="region of interest" description="Disordered" evidence="6">
    <location>
        <begin position="205"/>
        <end position="297"/>
    </location>
</feature>
<evidence type="ECO:0000256" key="5">
    <source>
        <dbReference type="ARBA" id="ARBA00023273"/>
    </source>
</evidence>
<keyword evidence="4" id="KW-0206">Cytoskeleton</keyword>
<sequence>MMQNAIDDKNFRFNDEDDQDDKYRVIPDVMRQVFFYEQAAIGLPREEFIRISVAMRDIVDQWPIESIRFWGKILGLYHNYYVVETDFTEGEYESETSDTEEDEDVASFYEDQLVTYPPFPGTERNYLRAQIARITSATTVSPIGYYRFDDEEEGEEESGESGSGRDTCIIDPEFDGMPIRDLSDSQTWCHHMLPILPQGRNVWFNSVEGGQEGEGEDEDDEDRNEPDEPEPESGPPLLTPISEDQEATVTEFPSGPEITEADDPSPEQEAAVEAAMQEKEFGMDDDDDDEDGEQEDD</sequence>
<protein>
    <submittedName>
        <fullName evidence="7">Uncharacterized protein</fullName>
    </submittedName>
</protein>
<feature type="region of interest" description="Disordered" evidence="6">
    <location>
        <begin position="145"/>
        <end position="172"/>
    </location>
</feature>
<organism evidence="7 8">
    <name type="scientific">Tegillarca granosa</name>
    <name type="common">Malaysian cockle</name>
    <name type="synonym">Anadara granosa</name>
    <dbReference type="NCBI Taxonomy" id="220873"/>
    <lineage>
        <taxon>Eukaryota</taxon>
        <taxon>Metazoa</taxon>
        <taxon>Spiralia</taxon>
        <taxon>Lophotrochozoa</taxon>
        <taxon>Mollusca</taxon>
        <taxon>Bivalvia</taxon>
        <taxon>Autobranchia</taxon>
        <taxon>Pteriomorphia</taxon>
        <taxon>Arcoida</taxon>
        <taxon>Arcoidea</taxon>
        <taxon>Arcidae</taxon>
        <taxon>Tegillarca</taxon>
    </lineage>
</organism>
<evidence type="ECO:0000313" key="7">
    <source>
        <dbReference type="EMBL" id="KAJ8300691.1"/>
    </source>
</evidence>
<keyword evidence="3" id="KW-0969">Cilium</keyword>
<dbReference type="Pfam" id="PF04712">
    <property type="entry name" value="Radial_spoke"/>
    <property type="match status" value="2"/>
</dbReference>
<feature type="compositionally biased region" description="Acidic residues" evidence="6">
    <location>
        <begin position="211"/>
        <end position="231"/>
    </location>
</feature>
<gene>
    <name evidence="7" type="ORF">KUTeg_022210</name>
</gene>
<comment type="subcellular location">
    <subcellularLocation>
        <location evidence="1">Cytoplasm</location>
        <location evidence="1">Cytoskeleton</location>
        <location evidence="1">Cilium axoneme</location>
    </subcellularLocation>
</comment>
<evidence type="ECO:0000256" key="6">
    <source>
        <dbReference type="SAM" id="MobiDB-lite"/>
    </source>
</evidence>
<evidence type="ECO:0000256" key="4">
    <source>
        <dbReference type="ARBA" id="ARBA00023212"/>
    </source>
</evidence>
<keyword evidence="5" id="KW-0966">Cell projection</keyword>
<dbReference type="PANTHER" id="PTHR13159">
    <property type="entry name" value="RADIAL SPOKEHEAD-RELATED"/>
    <property type="match status" value="1"/>
</dbReference>
<dbReference type="PANTHER" id="PTHR13159:SF0">
    <property type="entry name" value="RADIAL SPOKE HEAD 6 HOMOLOG A"/>
    <property type="match status" value="1"/>
</dbReference>
<feature type="compositionally biased region" description="Acidic residues" evidence="6">
    <location>
        <begin position="283"/>
        <end position="297"/>
    </location>
</feature>
<evidence type="ECO:0000256" key="3">
    <source>
        <dbReference type="ARBA" id="ARBA00023069"/>
    </source>
</evidence>
<accession>A0ABQ9E8F6</accession>
<evidence type="ECO:0000256" key="1">
    <source>
        <dbReference type="ARBA" id="ARBA00004430"/>
    </source>
</evidence>
<comment type="caution">
    <text evidence="7">The sequence shown here is derived from an EMBL/GenBank/DDBJ whole genome shotgun (WGS) entry which is preliminary data.</text>
</comment>
<reference evidence="7 8" key="1">
    <citation type="submission" date="2022-12" db="EMBL/GenBank/DDBJ databases">
        <title>Chromosome-level genome of Tegillarca granosa.</title>
        <authorList>
            <person name="Kim J."/>
        </authorList>
    </citation>
    <scope>NUCLEOTIDE SEQUENCE [LARGE SCALE GENOMIC DNA]</scope>
    <source>
        <strain evidence="7">Teg-2019</strain>
        <tissue evidence="7">Adductor muscle</tissue>
    </source>
</reference>
<evidence type="ECO:0000313" key="8">
    <source>
        <dbReference type="Proteomes" id="UP001217089"/>
    </source>
</evidence>
<keyword evidence="8" id="KW-1185">Reference proteome</keyword>
<keyword evidence="2" id="KW-0963">Cytoplasm</keyword>